<dbReference type="PRINTS" id="PR00757">
    <property type="entry name" value="AMINEOXDASEF"/>
</dbReference>
<evidence type="ECO:0000256" key="5">
    <source>
        <dbReference type="ARBA" id="ARBA00045409"/>
    </source>
</evidence>
<dbReference type="EC" id="1.4.3.-" evidence="10"/>
<evidence type="ECO:0000256" key="10">
    <source>
        <dbReference type="RuleBase" id="RU362067"/>
    </source>
</evidence>
<feature type="binding site" evidence="9">
    <location>
        <position position="225"/>
    </location>
    <ligand>
        <name>FAD</name>
        <dbReference type="ChEBI" id="CHEBI:57692"/>
    </ligand>
</feature>
<dbReference type="Pfam" id="PF01593">
    <property type="entry name" value="Amino_oxidase"/>
    <property type="match status" value="1"/>
</dbReference>
<evidence type="ECO:0000256" key="4">
    <source>
        <dbReference type="ARBA" id="ARBA00023002"/>
    </source>
</evidence>
<evidence type="ECO:0000256" key="7">
    <source>
        <dbReference type="ARBA" id="ARBA00049354"/>
    </source>
</evidence>
<evidence type="ECO:0000256" key="2">
    <source>
        <dbReference type="ARBA" id="ARBA00004362"/>
    </source>
</evidence>
<proteinExistence type="inferred from homology"/>
<dbReference type="InterPro" id="IPR036188">
    <property type="entry name" value="FAD/NAD-bd_sf"/>
</dbReference>
<evidence type="ECO:0000256" key="8">
    <source>
        <dbReference type="ARBA" id="ARBA00049430"/>
    </source>
</evidence>
<feature type="binding site" evidence="9">
    <location>
        <begin position="41"/>
        <end position="42"/>
    </location>
    <ligand>
        <name>FAD</name>
        <dbReference type="ChEBI" id="CHEBI:57692"/>
    </ligand>
</feature>
<evidence type="ECO:0000313" key="12">
    <source>
        <dbReference type="Proteomes" id="UP001652621"/>
    </source>
</evidence>
<organism evidence="12 13">
    <name type="scientific">Musca domestica</name>
    <name type="common">House fly</name>
    <dbReference type="NCBI Taxonomy" id="7370"/>
    <lineage>
        <taxon>Eukaryota</taxon>
        <taxon>Metazoa</taxon>
        <taxon>Ecdysozoa</taxon>
        <taxon>Arthropoda</taxon>
        <taxon>Hexapoda</taxon>
        <taxon>Insecta</taxon>
        <taxon>Pterygota</taxon>
        <taxon>Neoptera</taxon>
        <taxon>Endopterygota</taxon>
        <taxon>Diptera</taxon>
        <taxon>Brachycera</taxon>
        <taxon>Muscomorpha</taxon>
        <taxon>Muscoidea</taxon>
        <taxon>Muscidae</taxon>
        <taxon>Musca</taxon>
    </lineage>
</organism>
<dbReference type="PANTHER" id="PTHR43563:SF1">
    <property type="entry name" value="AMINE OXIDASE [FLAVIN-CONTAINING] B"/>
    <property type="match status" value="1"/>
</dbReference>
<dbReference type="InterPro" id="IPR050703">
    <property type="entry name" value="Flavin_MAO"/>
</dbReference>
<feature type="binding site" evidence="9">
    <location>
        <position position="20"/>
    </location>
    <ligand>
        <name>FAD</name>
        <dbReference type="ChEBI" id="CHEBI:57692"/>
    </ligand>
</feature>
<sequence length="476" mass="55054">MSQTNSENKFDILIIGGGLSGLTSALRIHQRDPSLHVALMEATNVIGGQLRFNHLGELGAKWITEDQYHIYTLLKDLNVSIRRRNIEQSQSLKRYWQLDGGIFAALAKYELKRYIDELELMLEYRAGELKRFQSTSMHSHICRCLFFRMCRKFMLNLVLLISGCEACDIVVNDFINVCRTSGGIGRLINLFIEIPNGLLEFSTQELITKMLEHMEYVHIIYGHKVSEIFQYREHVEVLDSQNLKYTAQAIILAIPWQQIQEIQFHPPLPLELQRAPRNENKTKYVLTSFLASYREAYWQKSGYTGQYLWLEPFLMAHQYHNNTIYGHYLHEEGIEPLVKSLILHKLAEAFGEEMLLPLVYSQHTFELPALDHAPRTTPWNRVIWSSSASAGTCYRGLLGGAVQSGYRAAMNALLICRPQLVTWQDISEIQCSLNLPLRKRTFLKRWLSSWNLYSIATNVVFVSGFILVLRCCYKKH</sequence>
<keyword evidence="10" id="KW-0472">Membrane</keyword>
<dbReference type="GO" id="GO:0008131">
    <property type="term" value="F:primary methylamine oxidase activity"/>
    <property type="evidence" value="ECO:0007669"/>
    <property type="project" value="UniProtKB-ARBA"/>
</dbReference>
<keyword evidence="10" id="KW-0285">Flavoprotein</keyword>
<dbReference type="GO" id="GO:0097621">
    <property type="term" value="F:monoamine oxidase activity"/>
    <property type="evidence" value="ECO:0007669"/>
    <property type="project" value="UniProtKB-EC"/>
</dbReference>
<dbReference type="SUPFAM" id="SSF51905">
    <property type="entry name" value="FAD/NAD(P)-binding domain"/>
    <property type="match status" value="1"/>
</dbReference>
<accession>A0A9J7DH46</accession>
<comment type="similarity">
    <text evidence="3 10">Belongs to the flavin monoamine oxidase family.</text>
</comment>
<feature type="domain" description="Amine oxidase" evidence="11">
    <location>
        <begin position="19"/>
        <end position="302"/>
    </location>
</feature>
<comment type="subcellular location">
    <subcellularLocation>
        <location evidence="2">Mitochondrion outer membrane</location>
        <topology evidence="2">Single-pass type IV membrane protein</topology>
        <orientation evidence="2">Cytoplasmic side</orientation>
    </subcellularLocation>
</comment>
<evidence type="ECO:0000313" key="13">
    <source>
        <dbReference type="RefSeq" id="XP_019893648.2"/>
    </source>
</evidence>
<gene>
    <name evidence="13" type="primary">LOC101896944</name>
</gene>
<comment type="catalytic activity">
    <reaction evidence="7">
        <text>benzylamine + O2 + H2O = benzaldehyde + H2O2 + NH4(+)</text>
        <dbReference type="Rhea" id="RHEA:59424"/>
        <dbReference type="ChEBI" id="CHEBI:15377"/>
        <dbReference type="ChEBI" id="CHEBI:15379"/>
        <dbReference type="ChEBI" id="CHEBI:16240"/>
        <dbReference type="ChEBI" id="CHEBI:17169"/>
        <dbReference type="ChEBI" id="CHEBI:28938"/>
        <dbReference type="ChEBI" id="CHEBI:225238"/>
    </reaction>
    <physiologicalReaction direction="left-to-right" evidence="7">
        <dbReference type="Rhea" id="RHEA:59425"/>
    </physiologicalReaction>
</comment>
<dbReference type="OrthoDB" id="7777654at2759"/>
<reference evidence="13" key="1">
    <citation type="submission" date="2025-08" db="UniProtKB">
        <authorList>
            <consortium name="RefSeq"/>
        </authorList>
    </citation>
    <scope>IDENTIFICATION</scope>
    <source>
        <strain evidence="13">Aabys</strain>
        <tissue evidence="13">Whole body</tissue>
    </source>
</reference>
<keyword evidence="4 10" id="KW-0560">Oxidoreductase</keyword>
<dbReference type="InterPro" id="IPR002937">
    <property type="entry name" value="Amino_oxidase"/>
</dbReference>
<keyword evidence="10" id="KW-0274">FAD</keyword>
<keyword evidence="12" id="KW-1185">Reference proteome</keyword>
<comment type="catalytic activity">
    <reaction evidence="8">
        <text>N-acetylputrescine + O2 + H2O = 4-acetamidobutanal + H2O2 + NH4(+)</text>
        <dbReference type="Rhea" id="RHEA:70283"/>
        <dbReference type="ChEBI" id="CHEBI:7386"/>
        <dbReference type="ChEBI" id="CHEBI:15377"/>
        <dbReference type="ChEBI" id="CHEBI:15379"/>
        <dbReference type="ChEBI" id="CHEBI:16240"/>
        <dbReference type="ChEBI" id="CHEBI:28938"/>
        <dbReference type="ChEBI" id="CHEBI:58263"/>
    </reaction>
    <physiologicalReaction direction="left-to-right" evidence="8">
        <dbReference type="Rhea" id="RHEA:70284"/>
    </physiologicalReaction>
</comment>
<evidence type="ECO:0000256" key="3">
    <source>
        <dbReference type="ARBA" id="ARBA00005995"/>
    </source>
</evidence>
<dbReference type="KEGG" id="mde:101896944"/>
<evidence type="ECO:0000256" key="1">
    <source>
        <dbReference type="ARBA" id="ARBA00001974"/>
    </source>
</evidence>
<name>A0A9J7DH46_MUSDO</name>
<keyword evidence="10" id="KW-1133">Transmembrane helix</keyword>
<evidence type="ECO:0000256" key="9">
    <source>
        <dbReference type="PIRSR" id="PIRSR601613-1"/>
    </source>
</evidence>
<comment type="catalytic activity">
    <reaction evidence="6">
        <text>a secondary aliphatic amine + O2 + H2O = a primary amine + an aldehyde + H2O2</text>
        <dbReference type="Rhea" id="RHEA:26414"/>
        <dbReference type="ChEBI" id="CHEBI:15377"/>
        <dbReference type="ChEBI" id="CHEBI:15379"/>
        <dbReference type="ChEBI" id="CHEBI:16240"/>
        <dbReference type="ChEBI" id="CHEBI:17478"/>
        <dbReference type="ChEBI" id="CHEBI:58855"/>
        <dbReference type="ChEBI" id="CHEBI:65296"/>
        <dbReference type="EC" id="1.4.3.4"/>
    </reaction>
</comment>
<keyword evidence="10" id="KW-0812">Transmembrane</keyword>
<dbReference type="Proteomes" id="UP001652621">
    <property type="component" value="Unplaced"/>
</dbReference>
<dbReference type="PANTHER" id="PTHR43563">
    <property type="entry name" value="AMINE OXIDASE"/>
    <property type="match status" value="1"/>
</dbReference>
<dbReference type="VEuPathDB" id="VectorBase:MDOMA2_015319"/>
<dbReference type="GeneID" id="101896944"/>
<feature type="transmembrane region" description="Helical" evidence="10">
    <location>
        <begin position="450"/>
        <end position="473"/>
    </location>
</feature>
<dbReference type="AlphaFoldDB" id="A0A9J7DH46"/>
<comment type="cofactor">
    <cofactor evidence="1 10">
        <name>FAD</name>
        <dbReference type="ChEBI" id="CHEBI:57692"/>
    </cofactor>
</comment>
<evidence type="ECO:0000259" key="11">
    <source>
        <dbReference type="Pfam" id="PF01593"/>
    </source>
</evidence>
<dbReference type="RefSeq" id="XP_019893648.2">
    <property type="nucleotide sequence ID" value="XM_020038089.2"/>
</dbReference>
<dbReference type="InterPro" id="IPR001613">
    <property type="entry name" value="Flavin_amine_oxidase"/>
</dbReference>
<comment type="function">
    <text evidence="5">Catalyzes the oxidative deamination of primary and some secondary amines such as neurotransmitters, and exogenous amines including the tertiary amine, neurotoxin 1-methyl-4-phenyl-1,2,3,6-tetrahydropyridine (MPTP), with concomitant reduction of oxygen to hydrogen peroxide and participates in the metabolism of neuroactive and vasoactive amines in the central nervous system and peripheral tissues. Preferentially degrades benzylamine and phenylethylamine.</text>
</comment>
<evidence type="ECO:0000256" key="6">
    <source>
        <dbReference type="ARBA" id="ARBA00048448"/>
    </source>
</evidence>
<protein>
    <recommendedName>
        <fullName evidence="10">Amine oxidase</fullName>
        <ecNumber evidence="10">1.4.3.-</ecNumber>
    </recommendedName>
</protein>
<dbReference type="GO" id="GO:0005741">
    <property type="term" value="C:mitochondrial outer membrane"/>
    <property type="evidence" value="ECO:0007669"/>
    <property type="project" value="UniProtKB-SubCell"/>
</dbReference>
<dbReference type="Gene3D" id="3.50.50.60">
    <property type="entry name" value="FAD/NAD(P)-binding domain"/>
    <property type="match status" value="1"/>
</dbReference>